<comment type="caution">
    <text evidence="2">The sequence shown here is derived from an EMBL/GenBank/DDBJ whole genome shotgun (WGS) entry which is preliminary data.</text>
</comment>
<feature type="non-terminal residue" evidence="2">
    <location>
        <position position="1"/>
    </location>
</feature>
<sequence length="52" mass="5619">LTMNSFSAHDKDEFNPMTAKTAHPAFHTNCQTNGPAAEMSYAYSLPLSEVGS</sequence>
<dbReference type="Proteomes" id="UP000499080">
    <property type="component" value="Unassembled WGS sequence"/>
</dbReference>
<accession>A0A4Y2PMJ9</accession>
<name>A0A4Y2PMJ9_ARAVE</name>
<gene>
    <name evidence="2" type="ORF">AVEN_62828_1</name>
</gene>
<organism evidence="2 3">
    <name type="scientific">Araneus ventricosus</name>
    <name type="common">Orbweaver spider</name>
    <name type="synonym">Epeira ventricosa</name>
    <dbReference type="NCBI Taxonomy" id="182803"/>
    <lineage>
        <taxon>Eukaryota</taxon>
        <taxon>Metazoa</taxon>
        <taxon>Ecdysozoa</taxon>
        <taxon>Arthropoda</taxon>
        <taxon>Chelicerata</taxon>
        <taxon>Arachnida</taxon>
        <taxon>Araneae</taxon>
        <taxon>Araneomorphae</taxon>
        <taxon>Entelegynae</taxon>
        <taxon>Araneoidea</taxon>
        <taxon>Araneidae</taxon>
        <taxon>Araneus</taxon>
    </lineage>
</organism>
<protein>
    <submittedName>
        <fullName evidence="2">Uncharacterized protein</fullName>
    </submittedName>
</protein>
<dbReference type="EMBL" id="BGPR01293712">
    <property type="protein sequence ID" value="GBN51457.1"/>
    <property type="molecule type" value="Genomic_DNA"/>
</dbReference>
<keyword evidence="3" id="KW-1185">Reference proteome</keyword>
<proteinExistence type="predicted"/>
<evidence type="ECO:0000256" key="1">
    <source>
        <dbReference type="SAM" id="MobiDB-lite"/>
    </source>
</evidence>
<reference evidence="2 3" key="1">
    <citation type="journal article" date="2019" name="Sci. Rep.">
        <title>Orb-weaving spider Araneus ventricosus genome elucidates the spidroin gene catalogue.</title>
        <authorList>
            <person name="Kono N."/>
            <person name="Nakamura H."/>
            <person name="Ohtoshi R."/>
            <person name="Moran D.A.P."/>
            <person name="Shinohara A."/>
            <person name="Yoshida Y."/>
            <person name="Fujiwara M."/>
            <person name="Mori M."/>
            <person name="Tomita M."/>
            <person name="Arakawa K."/>
        </authorList>
    </citation>
    <scope>NUCLEOTIDE SEQUENCE [LARGE SCALE GENOMIC DNA]</scope>
</reference>
<evidence type="ECO:0000313" key="3">
    <source>
        <dbReference type="Proteomes" id="UP000499080"/>
    </source>
</evidence>
<evidence type="ECO:0000313" key="2">
    <source>
        <dbReference type="EMBL" id="GBN51457.1"/>
    </source>
</evidence>
<feature type="region of interest" description="Disordered" evidence="1">
    <location>
        <begin position="1"/>
        <end position="20"/>
    </location>
</feature>
<dbReference type="AlphaFoldDB" id="A0A4Y2PMJ9"/>